<evidence type="ECO:0000313" key="2">
    <source>
        <dbReference type="Proteomes" id="UP000053105"/>
    </source>
</evidence>
<gene>
    <name evidence="1" type="ORF">WN51_09528</name>
</gene>
<dbReference type="EMBL" id="KQ435726">
    <property type="protein sequence ID" value="KOX78169.1"/>
    <property type="molecule type" value="Genomic_DNA"/>
</dbReference>
<name>A0A0M9A8Q7_9HYME</name>
<proteinExistence type="predicted"/>
<keyword evidence="2" id="KW-1185">Reference proteome</keyword>
<reference evidence="1 2" key="1">
    <citation type="submission" date="2015-07" db="EMBL/GenBank/DDBJ databases">
        <title>The genome of Melipona quadrifasciata.</title>
        <authorList>
            <person name="Pan H."/>
            <person name="Kapheim K."/>
        </authorList>
    </citation>
    <scope>NUCLEOTIDE SEQUENCE [LARGE SCALE GENOMIC DNA]</scope>
    <source>
        <strain evidence="1">0111107301</strain>
        <tissue evidence="1">Whole body</tissue>
    </source>
</reference>
<dbReference type="Proteomes" id="UP000053105">
    <property type="component" value="Unassembled WGS sequence"/>
</dbReference>
<evidence type="ECO:0000313" key="1">
    <source>
        <dbReference type="EMBL" id="KOX78169.1"/>
    </source>
</evidence>
<dbReference type="AlphaFoldDB" id="A0A0M9A8Q7"/>
<organism evidence="1 2">
    <name type="scientific">Melipona quadrifasciata</name>
    <dbReference type="NCBI Taxonomy" id="166423"/>
    <lineage>
        <taxon>Eukaryota</taxon>
        <taxon>Metazoa</taxon>
        <taxon>Ecdysozoa</taxon>
        <taxon>Arthropoda</taxon>
        <taxon>Hexapoda</taxon>
        <taxon>Insecta</taxon>
        <taxon>Pterygota</taxon>
        <taxon>Neoptera</taxon>
        <taxon>Endopterygota</taxon>
        <taxon>Hymenoptera</taxon>
        <taxon>Apocrita</taxon>
        <taxon>Aculeata</taxon>
        <taxon>Apoidea</taxon>
        <taxon>Anthophila</taxon>
        <taxon>Apidae</taxon>
        <taxon>Melipona</taxon>
    </lineage>
</organism>
<protein>
    <submittedName>
        <fullName evidence="1">Uncharacterized protein</fullName>
    </submittedName>
</protein>
<accession>A0A0M9A8Q7</accession>
<sequence>MEERSTEYSTHVEYLLQSLADEINSVSSNHRQNFRDKQTMLEQITPTVYRLHQMVSSKNITADSGSKICRLGHFVLFRSGICPDPQKRKTDVELEDSPIPSDSVSRVIPAAGKLSFKALRSMATGGIVQPVSLVKTPSVNVPKFYTLYARCGIEIFAGADKLALWATKVIS</sequence>